<dbReference type="PROSITE" id="PS50801">
    <property type="entry name" value="STAS"/>
    <property type="match status" value="1"/>
</dbReference>
<keyword evidence="1" id="KW-0597">Phosphoprotein</keyword>
<name>A0A0D6ZCE9_9BACI</name>
<dbReference type="InterPro" id="IPR051932">
    <property type="entry name" value="Bact_StressResp_Reg"/>
</dbReference>
<evidence type="ECO:0000313" key="4">
    <source>
        <dbReference type="Proteomes" id="UP000032512"/>
    </source>
</evidence>
<dbReference type="InterPro" id="IPR002645">
    <property type="entry name" value="STAS_dom"/>
</dbReference>
<accession>A0A0D6ZCE9</accession>
<proteinExistence type="predicted"/>
<dbReference type="InterPro" id="IPR036513">
    <property type="entry name" value="STAS_dom_sf"/>
</dbReference>
<dbReference type="AlphaFoldDB" id="A0A0D6ZCE9"/>
<dbReference type="RefSeq" id="WP_044390866.1">
    <property type="nucleotide sequence ID" value="NZ_JXIQ01000016.1"/>
</dbReference>
<evidence type="ECO:0000259" key="2">
    <source>
        <dbReference type="PROSITE" id="PS50801"/>
    </source>
</evidence>
<dbReference type="Proteomes" id="UP000032512">
    <property type="component" value="Unassembled WGS sequence"/>
</dbReference>
<evidence type="ECO:0000256" key="1">
    <source>
        <dbReference type="ARBA" id="ARBA00022553"/>
    </source>
</evidence>
<gene>
    <name evidence="3" type="ORF">UB32_02300</name>
</gene>
<feature type="domain" description="STAS" evidence="2">
    <location>
        <begin position="165"/>
        <end position="276"/>
    </location>
</feature>
<dbReference type="SUPFAM" id="SSF52091">
    <property type="entry name" value="SpoIIaa-like"/>
    <property type="match status" value="1"/>
</dbReference>
<comment type="caution">
    <text evidence="3">The sequence shown here is derived from an EMBL/GenBank/DDBJ whole genome shotgun (WGS) entry which is preliminary data.</text>
</comment>
<dbReference type="OrthoDB" id="9800154at2"/>
<reference evidence="3 4" key="1">
    <citation type="submission" date="2015-01" db="EMBL/GenBank/DDBJ databases">
        <title>Draft genome sequences of the supercritical CO2 tolerant bacteria Bacillus subterraneus MITOT1 and Bacillus cereus MIT0214.</title>
        <authorList>
            <person name="Peet K.C."/>
            <person name="Thompson J.R."/>
        </authorList>
    </citation>
    <scope>NUCLEOTIDE SEQUENCE [LARGE SCALE GENOMIC DNA]</scope>
    <source>
        <strain evidence="3 4">MITOT1</strain>
    </source>
</reference>
<sequence>MTTELQTIGEAIVNRKNQIAKAVHEDRFSDGVLTEAQKHDFEKVEQQILEVRANFIELFGEALIEHEDPKGVFDKLTTWGKETGEYIYNLGASLDEALKDSTYYREHIWHAIREVAKDMSTAVFFDVLDIIDPLMDHAIYSFSLTFVEAHQKSLENAKTALLELSVPVVPLMPGVGVLPLVGNVDTERARLLMEETLSQAVKLKLTHLIFDVSGVMIVDTMVADQLFKVTSALSLVGVKTIMTGIRPEVAHTMVTLGLNLEGIMVKSNLHQAFKEIQHLQKAY</sequence>
<dbReference type="PATRIC" id="fig|285983.3.peg.2081"/>
<dbReference type="Gene3D" id="3.30.750.24">
    <property type="entry name" value="STAS domain"/>
    <property type="match status" value="1"/>
</dbReference>
<protein>
    <submittedName>
        <fullName evidence="3">Anti-sigma-factor antagonist</fullName>
    </submittedName>
</protein>
<dbReference type="PANTHER" id="PTHR33745:SF3">
    <property type="entry name" value="RSBT CO-ANTAGONIST PROTEIN RSBRC"/>
    <property type="match status" value="1"/>
</dbReference>
<organism evidence="3 4">
    <name type="scientific">Mesobacillus subterraneus</name>
    <dbReference type="NCBI Taxonomy" id="285983"/>
    <lineage>
        <taxon>Bacteria</taxon>
        <taxon>Bacillati</taxon>
        <taxon>Bacillota</taxon>
        <taxon>Bacilli</taxon>
        <taxon>Bacillales</taxon>
        <taxon>Bacillaceae</taxon>
        <taxon>Mesobacillus</taxon>
    </lineage>
</organism>
<dbReference type="Pfam" id="PF01740">
    <property type="entry name" value="STAS"/>
    <property type="match status" value="1"/>
</dbReference>
<dbReference type="PANTHER" id="PTHR33745">
    <property type="entry name" value="RSBT ANTAGONIST PROTEIN RSBS-RELATED"/>
    <property type="match status" value="1"/>
</dbReference>
<dbReference type="EMBL" id="JXIQ01000016">
    <property type="protein sequence ID" value="KIY23494.1"/>
    <property type="molecule type" value="Genomic_DNA"/>
</dbReference>
<keyword evidence="4" id="KW-1185">Reference proteome</keyword>
<evidence type="ECO:0000313" key="3">
    <source>
        <dbReference type="EMBL" id="KIY23494.1"/>
    </source>
</evidence>
<dbReference type="CDD" id="cd07041">
    <property type="entry name" value="STAS_RsbR_RsbS_like"/>
    <property type="match status" value="1"/>
</dbReference>